<comment type="caution">
    <text evidence="1">The sequence shown here is derived from an EMBL/GenBank/DDBJ whole genome shotgun (WGS) entry which is preliminary data.</text>
</comment>
<name>A0A0F9TVB4_9ZZZZ</name>
<dbReference type="AlphaFoldDB" id="A0A0F9TVB4"/>
<proteinExistence type="predicted"/>
<sequence>MKNIFQNGTMEVNLKLLENKTIASKVVKESLLSMLSKSEASPYKVTLILSFVLSSYSNNLQRIKLKPYRNNCGLVLNQRSLRVCNV</sequence>
<evidence type="ECO:0000313" key="1">
    <source>
        <dbReference type="EMBL" id="KKN78897.1"/>
    </source>
</evidence>
<reference evidence="1" key="1">
    <citation type="journal article" date="2015" name="Nature">
        <title>Complex archaea that bridge the gap between prokaryotes and eukaryotes.</title>
        <authorList>
            <person name="Spang A."/>
            <person name="Saw J.H."/>
            <person name="Jorgensen S.L."/>
            <person name="Zaremba-Niedzwiedzka K."/>
            <person name="Martijn J."/>
            <person name="Lind A.E."/>
            <person name="van Eijk R."/>
            <person name="Schleper C."/>
            <person name="Guy L."/>
            <person name="Ettema T.J."/>
        </authorList>
    </citation>
    <scope>NUCLEOTIDE SEQUENCE</scope>
</reference>
<gene>
    <name evidence="1" type="ORF">LCGC14_0345180</name>
</gene>
<accession>A0A0F9TVB4</accession>
<organism evidence="1">
    <name type="scientific">marine sediment metagenome</name>
    <dbReference type="NCBI Taxonomy" id="412755"/>
    <lineage>
        <taxon>unclassified sequences</taxon>
        <taxon>metagenomes</taxon>
        <taxon>ecological metagenomes</taxon>
    </lineage>
</organism>
<dbReference type="EMBL" id="LAZR01000255">
    <property type="protein sequence ID" value="KKN78897.1"/>
    <property type="molecule type" value="Genomic_DNA"/>
</dbReference>
<protein>
    <submittedName>
        <fullName evidence="1">Uncharacterized protein</fullName>
    </submittedName>
</protein>